<keyword evidence="1" id="KW-0472">Membrane</keyword>
<reference evidence="2 3" key="1">
    <citation type="journal article" date="2010" name="Int. J. Syst. Evol. Microbiol.">
        <title>Bacillus horneckiae sp. nov., isolated from a spacecraft-assembly clean room.</title>
        <authorList>
            <person name="Vaishampayan P."/>
            <person name="Probst A."/>
            <person name="Krishnamurthi S."/>
            <person name="Ghosh S."/>
            <person name="Osman S."/>
            <person name="McDowall A."/>
            <person name="Ruckmani A."/>
            <person name="Mayilraj S."/>
            <person name="Venkateswaran K."/>
        </authorList>
    </citation>
    <scope>NUCLEOTIDE SEQUENCE [LARGE SCALE GENOMIC DNA]</scope>
    <source>
        <strain evidence="3">1PO1SC</strain>
    </source>
</reference>
<evidence type="ECO:0000313" key="3">
    <source>
        <dbReference type="Proteomes" id="UP000233343"/>
    </source>
</evidence>
<keyword evidence="1" id="KW-0812">Transmembrane</keyword>
<gene>
    <name evidence="2" type="ORF">CWS20_15120</name>
</gene>
<keyword evidence="3" id="KW-1185">Reference proteome</keyword>
<evidence type="ECO:0000256" key="1">
    <source>
        <dbReference type="SAM" id="Phobius"/>
    </source>
</evidence>
<evidence type="ECO:0000313" key="2">
    <source>
        <dbReference type="EMBL" id="PKG28173.1"/>
    </source>
</evidence>
<name>A0A2N0ZFB2_9BACI</name>
<keyword evidence="1" id="KW-1133">Transmembrane helix</keyword>
<dbReference type="EMBL" id="PISD01000031">
    <property type="protein sequence ID" value="PKG28173.1"/>
    <property type="molecule type" value="Genomic_DNA"/>
</dbReference>
<proteinExistence type="predicted"/>
<organism evidence="2 3">
    <name type="scientific">Cytobacillus horneckiae</name>
    <dbReference type="NCBI Taxonomy" id="549687"/>
    <lineage>
        <taxon>Bacteria</taxon>
        <taxon>Bacillati</taxon>
        <taxon>Bacillota</taxon>
        <taxon>Bacilli</taxon>
        <taxon>Bacillales</taxon>
        <taxon>Bacillaceae</taxon>
        <taxon>Cytobacillus</taxon>
    </lineage>
</organism>
<dbReference type="RefSeq" id="WP_066196373.1">
    <property type="nucleotide sequence ID" value="NZ_JAFDQP010000006.1"/>
</dbReference>
<dbReference type="AlphaFoldDB" id="A0A2N0ZFB2"/>
<accession>A0A2N0ZFB2</accession>
<comment type="caution">
    <text evidence="2">The sequence shown here is derived from an EMBL/GenBank/DDBJ whole genome shotgun (WGS) entry which is preliminary data.</text>
</comment>
<dbReference type="Pfam" id="PF08905">
    <property type="entry name" value="DUF1850"/>
    <property type="match status" value="1"/>
</dbReference>
<dbReference type="InterPro" id="IPR015001">
    <property type="entry name" value="DUF1850"/>
</dbReference>
<dbReference type="Proteomes" id="UP000233343">
    <property type="component" value="Unassembled WGS sequence"/>
</dbReference>
<sequence>MGRIRLGKKFYIIVFLIVFSILIVIFLPLTNALVFESVKSGEVIAFIPMNRGSDFKIKYTHSIHLSDVIESYAITEKRDIMQYELEYEDFAIGMPSNAEGDETFEQADGKYYIKNMSRQFPFIDLRIGKVKANHKVIYAEKEIRLGDYIQPGTVVRIKNEKLSYFKQVKGVNIID</sequence>
<feature type="transmembrane region" description="Helical" evidence="1">
    <location>
        <begin position="12"/>
        <end position="35"/>
    </location>
</feature>
<protein>
    <submittedName>
        <fullName evidence="2">DUF1850 domain-containing protein</fullName>
    </submittedName>
</protein>